<evidence type="ECO:0000256" key="1">
    <source>
        <dbReference type="SAM" id="MobiDB-lite"/>
    </source>
</evidence>
<feature type="compositionally biased region" description="Basic and acidic residues" evidence="1">
    <location>
        <begin position="1"/>
        <end position="14"/>
    </location>
</feature>
<comment type="caution">
    <text evidence="2">The sequence shown here is derived from an EMBL/GenBank/DDBJ whole genome shotgun (WGS) entry which is preliminary data.</text>
</comment>
<reference evidence="2 3" key="1">
    <citation type="submission" date="2024-02" db="EMBL/GenBank/DDBJ databases">
        <authorList>
            <person name="Chen Y."/>
            <person name="Shah S."/>
            <person name="Dougan E. K."/>
            <person name="Thang M."/>
            <person name="Chan C."/>
        </authorList>
    </citation>
    <scope>NUCLEOTIDE SEQUENCE [LARGE SCALE GENOMIC DNA]</scope>
</reference>
<feature type="region of interest" description="Disordered" evidence="1">
    <location>
        <begin position="1"/>
        <end position="45"/>
    </location>
</feature>
<evidence type="ECO:0000313" key="2">
    <source>
        <dbReference type="EMBL" id="CAK9117322.1"/>
    </source>
</evidence>
<accession>A0ABP0SY03</accession>
<dbReference type="Proteomes" id="UP001642484">
    <property type="component" value="Unassembled WGS sequence"/>
</dbReference>
<proteinExistence type="predicted"/>
<keyword evidence="3" id="KW-1185">Reference proteome</keyword>
<sequence length="134" mass="13628">MDGAKREQASRLERSLSGASRLERRHHWSGRRRKPPVPAGCSSAGRVVSERALTTGPELAAQCGSAAAAAAAEVAAGLGLPLPALQQRQGWAAAQAAGEVALEEALKKASDPAEAAQAAAQAAKAAALQHHLGQ</sequence>
<name>A0ABP0SY03_9DINO</name>
<protein>
    <submittedName>
        <fullName evidence="2">Uncharacterized protein</fullName>
    </submittedName>
</protein>
<feature type="compositionally biased region" description="Basic residues" evidence="1">
    <location>
        <begin position="23"/>
        <end position="35"/>
    </location>
</feature>
<organism evidence="2 3">
    <name type="scientific">Durusdinium trenchii</name>
    <dbReference type="NCBI Taxonomy" id="1381693"/>
    <lineage>
        <taxon>Eukaryota</taxon>
        <taxon>Sar</taxon>
        <taxon>Alveolata</taxon>
        <taxon>Dinophyceae</taxon>
        <taxon>Suessiales</taxon>
        <taxon>Symbiodiniaceae</taxon>
        <taxon>Durusdinium</taxon>
    </lineage>
</organism>
<feature type="non-terminal residue" evidence="2">
    <location>
        <position position="134"/>
    </location>
</feature>
<dbReference type="EMBL" id="CAXAMN010028652">
    <property type="protein sequence ID" value="CAK9117322.1"/>
    <property type="molecule type" value="Genomic_DNA"/>
</dbReference>
<gene>
    <name evidence="2" type="ORF">CCMP2556_LOCUS54677</name>
</gene>
<evidence type="ECO:0000313" key="3">
    <source>
        <dbReference type="Proteomes" id="UP001642484"/>
    </source>
</evidence>